<evidence type="ECO:0008006" key="3">
    <source>
        <dbReference type="Google" id="ProtNLM"/>
    </source>
</evidence>
<dbReference type="EMBL" id="BNJF01000001">
    <property type="protein sequence ID" value="GHO45533.1"/>
    <property type="molecule type" value="Genomic_DNA"/>
</dbReference>
<dbReference type="SUPFAM" id="SSF54427">
    <property type="entry name" value="NTF2-like"/>
    <property type="match status" value="1"/>
</dbReference>
<comment type="caution">
    <text evidence="1">The sequence shown here is derived from an EMBL/GenBank/DDBJ whole genome shotgun (WGS) entry which is preliminary data.</text>
</comment>
<organism evidence="1 2">
    <name type="scientific">Ktedonospora formicarum</name>
    <dbReference type="NCBI Taxonomy" id="2778364"/>
    <lineage>
        <taxon>Bacteria</taxon>
        <taxon>Bacillati</taxon>
        <taxon>Chloroflexota</taxon>
        <taxon>Ktedonobacteria</taxon>
        <taxon>Ktedonobacterales</taxon>
        <taxon>Ktedonobacteraceae</taxon>
        <taxon>Ktedonospora</taxon>
    </lineage>
</organism>
<accession>A0A8J3I2J6</accession>
<dbReference type="Pfam" id="PF07366">
    <property type="entry name" value="SnoaL"/>
    <property type="match status" value="1"/>
</dbReference>
<proteinExistence type="predicted"/>
<protein>
    <recommendedName>
        <fullName evidence="3">Ester cyclase</fullName>
    </recommendedName>
</protein>
<name>A0A8J3I2J6_9CHLR</name>
<keyword evidence="2" id="KW-1185">Reference proteome</keyword>
<dbReference type="RefSeq" id="WP_220194858.1">
    <property type="nucleotide sequence ID" value="NZ_BNJF01000001.1"/>
</dbReference>
<gene>
    <name evidence="1" type="ORF">KSX_36960</name>
</gene>
<dbReference type="Proteomes" id="UP000612362">
    <property type="component" value="Unassembled WGS sequence"/>
</dbReference>
<sequence>MVLDVIDHNKIIFGEDDIPGAAFEGFRQQLAAFNPAHMHIDELITENNRVVARITQSCVHSGTHPRMPEPTHRSAEIEAIYIFTIIDGKIKEIRAVSDRLGLFLQLGWDWPEVD</sequence>
<dbReference type="Gene3D" id="3.10.450.50">
    <property type="match status" value="1"/>
</dbReference>
<dbReference type="AlphaFoldDB" id="A0A8J3I2J6"/>
<dbReference type="InterPro" id="IPR009959">
    <property type="entry name" value="Cyclase_SnoaL-like"/>
</dbReference>
<dbReference type="InterPro" id="IPR032710">
    <property type="entry name" value="NTF2-like_dom_sf"/>
</dbReference>
<reference evidence="1" key="1">
    <citation type="submission" date="2020-10" db="EMBL/GenBank/DDBJ databases">
        <title>Taxonomic study of unclassified bacteria belonging to the class Ktedonobacteria.</title>
        <authorList>
            <person name="Yabe S."/>
            <person name="Wang C.M."/>
            <person name="Zheng Y."/>
            <person name="Sakai Y."/>
            <person name="Cavaletti L."/>
            <person name="Monciardini P."/>
            <person name="Donadio S."/>
        </authorList>
    </citation>
    <scope>NUCLEOTIDE SEQUENCE</scope>
    <source>
        <strain evidence="1">SOSP1-1</strain>
    </source>
</reference>
<evidence type="ECO:0000313" key="1">
    <source>
        <dbReference type="EMBL" id="GHO45533.1"/>
    </source>
</evidence>
<evidence type="ECO:0000313" key="2">
    <source>
        <dbReference type="Proteomes" id="UP000612362"/>
    </source>
</evidence>
<dbReference type="GO" id="GO:0030638">
    <property type="term" value="P:polyketide metabolic process"/>
    <property type="evidence" value="ECO:0007669"/>
    <property type="project" value="InterPro"/>
</dbReference>